<evidence type="ECO:0000256" key="2">
    <source>
        <dbReference type="ARBA" id="ARBA00022741"/>
    </source>
</evidence>
<dbReference type="Proteomes" id="UP001275867">
    <property type="component" value="Unassembled WGS sequence"/>
</dbReference>
<evidence type="ECO:0000313" key="8">
    <source>
        <dbReference type="Proteomes" id="UP001275867"/>
    </source>
</evidence>
<dbReference type="PANTHER" id="PTHR42711:SF4">
    <property type="entry name" value="ABC TRANSPORTER RELATED"/>
    <property type="match status" value="1"/>
</dbReference>
<dbReference type="InterPro" id="IPR027417">
    <property type="entry name" value="P-loop_NTPase"/>
</dbReference>
<gene>
    <name evidence="6" type="ORF">A7K95_01745</name>
    <name evidence="5" type="ORF">GA842_07670</name>
</gene>
<dbReference type="InterPro" id="IPR003593">
    <property type="entry name" value="AAA+_ATPase"/>
</dbReference>
<dbReference type="Pfam" id="PF00005">
    <property type="entry name" value="ABC_tran"/>
    <property type="match status" value="1"/>
</dbReference>
<evidence type="ECO:0000313" key="5">
    <source>
        <dbReference type="EMBL" id="MDV7694746.1"/>
    </source>
</evidence>
<dbReference type="SUPFAM" id="SSF52540">
    <property type="entry name" value="P-loop containing nucleoside triphosphate hydrolases"/>
    <property type="match status" value="1"/>
</dbReference>
<evidence type="ECO:0000256" key="1">
    <source>
        <dbReference type="ARBA" id="ARBA00022448"/>
    </source>
</evidence>
<keyword evidence="1" id="KW-0813">Transport</keyword>
<dbReference type="AlphaFoldDB" id="A0AAP5WDV3"/>
<feature type="domain" description="ABC transporter" evidence="4">
    <location>
        <begin position="26"/>
        <end position="259"/>
    </location>
</feature>
<dbReference type="GO" id="GO:0016887">
    <property type="term" value="F:ATP hydrolysis activity"/>
    <property type="evidence" value="ECO:0007669"/>
    <property type="project" value="InterPro"/>
</dbReference>
<sequence>MNKIVIDCKNVSFKYKTYKKSLGFKGEFLDFFKRETEYVPALKSFDLRIAKGEIVGLLGANGAGKTTLIKILSGVIPSNSGSVMVLGYNPYEKKARFLHKIGVLFGQKSQLIWDLPAVDTFSMLKEIYQIPTIEFHERLNYLATELDISEVINRPVRNLSLGQRTKCELVCSLITKPEIVFLDEPTLGIDIISQMKIYALLKKFNETSNMTILLTSHNTKDIETLAKRVVIINKGIKRFDDSLKKLMTNFSNRYFLEVTTDKEIDNEILEGITKLGQMDYLVDAKKFPTLPFDTKHILKVQRKDSSLDQILERIFLNKESD</sequence>
<keyword evidence="2" id="KW-0547">Nucleotide-binding</keyword>
<protein>
    <submittedName>
        <fullName evidence="5">ATP-binding cassette domain-containing protein</fullName>
    </submittedName>
</protein>
<dbReference type="PROSITE" id="PS50893">
    <property type="entry name" value="ABC_TRANSPORTER_2"/>
    <property type="match status" value="1"/>
</dbReference>
<evidence type="ECO:0000313" key="7">
    <source>
        <dbReference type="Proteomes" id="UP000077280"/>
    </source>
</evidence>
<dbReference type="GO" id="GO:0005524">
    <property type="term" value="F:ATP binding"/>
    <property type="evidence" value="ECO:0007669"/>
    <property type="project" value="UniProtKB-KW"/>
</dbReference>
<dbReference type="SMART" id="SM00382">
    <property type="entry name" value="AAA"/>
    <property type="match status" value="1"/>
</dbReference>
<reference evidence="6 7" key="1">
    <citation type="submission" date="2016-05" db="EMBL/GenBank/DDBJ databases">
        <title>Draft genome sequence of Pediococcus parvulus 2.6, a probiotic beta-glucan producer strain.</title>
        <authorList>
            <person name="Mohedano M.L."/>
            <person name="Perez-Ramos A."/>
            <person name="Duenas M.T."/>
            <person name="Lamontanara A."/>
            <person name="Orru L."/>
            <person name="Spano G."/>
            <person name="Capozzi V."/>
            <person name="Lopez P."/>
        </authorList>
    </citation>
    <scope>NUCLEOTIDE SEQUENCE [LARGE SCALE GENOMIC DNA]</scope>
    <source>
        <strain evidence="6 7">2.6</strain>
    </source>
</reference>
<accession>A0AAP5WDV3</accession>
<name>A0AAP5WDV3_9LACO</name>
<dbReference type="Gene3D" id="3.40.50.300">
    <property type="entry name" value="P-loop containing nucleotide triphosphate hydrolases"/>
    <property type="match status" value="1"/>
</dbReference>
<dbReference type="Proteomes" id="UP000077280">
    <property type="component" value="Unassembled WGS sequence"/>
</dbReference>
<dbReference type="InterPro" id="IPR003439">
    <property type="entry name" value="ABC_transporter-like_ATP-bd"/>
</dbReference>
<keyword evidence="7" id="KW-1185">Reference proteome</keyword>
<reference evidence="5" key="2">
    <citation type="submission" date="2019-10" db="EMBL/GenBank/DDBJ databases">
        <title>Malate fermentation in French cider.</title>
        <authorList>
            <person name="Cousin F.J."/>
            <person name="Medina Fernandez S."/>
            <person name="Misery B."/>
            <person name="Laplace J.-M."/>
            <person name="Cretenet M."/>
        </authorList>
    </citation>
    <scope>NUCLEOTIDE SEQUENCE</scope>
    <source>
        <strain evidence="5">UCMA15901</strain>
    </source>
</reference>
<evidence type="ECO:0000256" key="3">
    <source>
        <dbReference type="ARBA" id="ARBA00022840"/>
    </source>
</evidence>
<evidence type="ECO:0000259" key="4">
    <source>
        <dbReference type="PROSITE" id="PS50893"/>
    </source>
</evidence>
<dbReference type="EMBL" id="LXND01000083">
    <property type="protein sequence ID" value="OAD63275.1"/>
    <property type="molecule type" value="Genomic_DNA"/>
</dbReference>
<comment type="caution">
    <text evidence="5">The sequence shown here is derived from an EMBL/GenBank/DDBJ whole genome shotgun (WGS) entry which is preliminary data.</text>
</comment>
<dbReference type="PANTHER" id="PTHR42711">
    <property type="entry name" value="ABC TRANSPORTER ATP-BINDING PROTEIN"/>
    <property type="match status" value="1"/>
</dbReference>
<dbReference type="RefSeq" id="WP_068808162.1">
    <property type="nucleotide sequence ID" value="NZ_LXND01000083.1"/>
</dbReference>
<organism evidence="5 8">
    <name type="scientific">Pediococcus parvulus</name>
    <dbReference type="NCBI Taxonomy" id="54062"/>
    <lineage>
        <taxon>Bacteria</taxon>
        <taxon>Bacillati</taxon>
        <taxon>Bacillota</taxon>
        <taxon>Bacilli</taxon>
        <taxon>Lactobacillales</taxon>
        <taxon>Lactobacillaceae</taxon>
        <taxon>Pediococcus</taxon>
    </lineage>
</organism>
<dbReference type="InterPro" id="IPR050763">
    <property type="entry name" value="ABC_transporter_ATP-binding"/>
</dbReference>
<dbReference type="EMBL" id="WERX01000024">
    <property type="protein sequence ID" value="MDV7694746.1"/>
    <property type="molecule type" value="Genomic_DNA"/>
</dbReference>
<evidence type="ECO:0000313" key="6">
    <source>
        <dbReference type="EMBL" id="OAD63275.1"/>
    </source>
</evidence>
<keyword evidence="3 5" id="KW-0067">ATP-binding</keyword>
<proteinExistence type="predicted"/>